<evidence type="ECO:0000259" key="3">
    <source>
        <dbReference type="SMART" id="SM00198"/>
    </source>
</evidence>
<dbReference type="GO" id="GO:0005576">
    <property type="term" value="C:extracellular region"/>
    <property type="evidence" value="ECO:0007669"/>
    <property type="project" value="InterPro"/>
</dbReference>
<feature type="signal peptide" evidence="2">
    <location>
        <begin position="1"/>
        <end position="25"/>
    </location>
</feature>
<feature type="chain" id="PRO_5025668701" evidence="2">
    <location>
        <begin position="26"/>
        <end position="262"/>
    </location>
</feature>
<organism evidence="4 5">
    <name type="scientific">Trematosphaeria pertusa</name>
    <dbReference type="NCBI Taxonomy" id="390896"/>
    <lineage>
        <taxon>Eukaryota</taxon>
        <taxon>Fungi</taxon>
        <taxon>Dikarya</taxon>
        <taxon>Ascomycota</taxon>
        <taxon>Pezizomycotina</taxon>
        <taxon>Dothideomycetes</taxon>
        <taxon>Pleosporomycetidae</taxon>
        <taxon>Pleosporales</taxon>
        <taxon>Massarineae</taxon>
        <taxon>Trematosphaeriaceae</taxon>
        <taxon>Trematosphaeria</taxon>
    </lineage>
</organism>
<feature type="region of interest" description="Disordered" evidence="1">
    <location>
        <begin position="197"/>
        <end position="231"/>
    </location>
</feature>
<gene>
    <name evidence="4" type="ORF">BU26DRAFT_494618</name>
</gene>
<dbReference type="PANTHER" id="PTHR10334">
    <property type="entry name" value="CYSTEINE-RICH SECRETORY PROTEIN-RELATED"/>
    <property type="match status" value="1"/>
</dbReference>
<sequence length="262" mass="28089">MFLALPITLLTLLLLLCSLQQPSLASTTSLYASLWFRGSDAQEASAEYTDDDVFQQAVLNVTNTYRKQHNATSLAWNESLAEYAKEWSERCEFEHSGGPSGENLASGYANTSASIIAWGHERIDYDFAAGEFSEETGHFTQLVWKSTSSVGCGRTECNGESGETRNAPGWYASRFVVCEYYPPGNVIGAFAQNVQAEVPEDEQPEGPSDPVVPDDDGDEGDEGTECPQGGVCGGAERIGGSGEMGALWVAVLLTCLGAGWGL</sequence>
<dbReference type="SUPFAM" id="SSF55797">
    <property type="entry name" value="PR-1-like"/>
    <property type="match status" value="1"/>
</dbReference>
<accession>A0A6A6HY58</accession>
<evidence type="ECO:0000256" key="1">
    <source>
        <dbReference type="SAM" id="MobiDB-lite"/>
    </source>
</evidence>
<feature type="compositionally biased region" description="Acidic residues" evidence="1">
    <location>
        <begin position="212"/>
        <end position="224"/>
    </location>
</feature>
<dbReference type="PRINTS" id="PR00837">
    <property type="entry name" value="V5TPXLIKE"/>
</dbReference>
<dbReference type="InterPro" id="IPR035940">
    <property type="entry name" value="CAP_sf"/>
</dbReference>
<dbReference type="InterPro" id="IPR001283">
    <property type="entry name" value="CRISP-related"/>
</dbReference>
<dbReference type="SMART" id="SM00198">
    <property type="entry name" value="SCP"/>
    <property type="match status" value="1"/>
</dbReference>
<dbReference type="OrthoDB" id="337038at2759"/>
<keyword evidence="5" id="KW-1185">Reference proteome</keyword>
<reference evidence="4" key="1">
    <citation type="journal article" date="2020" name="Stud. Mycol.">
        <title>101 Dothideomycetes genomes: a test case for predicting lifestyles and emergence of pathogens.</title>
        <authorList>
            <person name="Haridas S."/>
            <person name="Albert R."/>
            <person name="Binder M."/>
            <person name="Bloem J."/>
            <person name="Labutti K."/>
            <person name="Salamov A."/>
            <person name="Andreopoulos B."/>
            <person name="Baker S."/>
            <person name="Barry K."/>
            <person name="Bills G."/>
            <person name="Bluhm B."/>
            <person name="Cannon C."/>
            <person name="Castanera R."/>
            <person name="Culley D."/>
            <person name="Daum C."/>
            <person name="Ezra D."/>
            <person name="Gonzalez J."/>
            <person name="Henrissat B."/>
            <person name="Kuo A."/>
            <person name="Liang C."/>
            <person name="Lipzen A."/>
            <person name="Lutzoni F."/>
            <person name="Magnuson J."/>
            <person name="Mondo S."/>
            <person name="Nolan M."/>
            <person name="Ohm R."/>
            <person name="Pangilinan J."/>
            <person name="Park H.-J."/>
            <person name="Ramirez L."/>
            <person name="Alfaro M."/>
            <person name="Sun H."/>
            <person name="Tritt A."/>
            <person name="Yoshinaga Y."/>
            <person name="Zwiers L.-H."/>
            <person name="Turgeon B."/>
            <person name="Goodwin S."/>
            <person name="Spatafora J."/>
            <person name="Crous P."/>
            <person name="Grigoriev I."/>
        </authorList>
    </citation>
    <scope>NUCLEOTIDE SEQUENCE</scope>
    <source>
        <strain evidence="4">CBS 122368</strain>
    </source>
</reference>
<dbReference type="Gene3D" id="3.40.33.10">
    <property type="entry name" value="CAP"/>
    <property type="match status" value="1"/>
</dbReference>
<dbReference type="Proteomes" id="UP000800094">
    <property type="component" value="Unassembled WGS sequence"/>
</dbReference>
<protein>
    <submittedName>
        <fullName evidence="4">PR-1-like protein</fullName>
    </submittedName>
</protein>
<keyword evidence="2" id="KW-0732">Signal</keyword>
<dbReference type="PROSITE" id="PS01009">
    <property type="entry name" value="CRISP_1"/>
    <property type="match status" value="1"/>
</dbReference>
<dbReference type="InterPro" id="IPR014044">
    <property type="entry name" value="CAP_dom"/>
</dbReference>
<proteinExistence type="predicted"/>
<dbReference type="Pfam" id="PF00188">
    <property type="entry name" value="CAP"/>
    <property type="match status" value="1"/>
</dbReference>
<dbReference type="GeneID" id="54579521"/>
<dbReference type="InterPro" id="IPR018244">
    <property type="entry name" value="Allrgn_V5/Tpx1_CS"/>
</dbReference>
<dbReference type="AlphaFoldDB" id="A0A6A6HY58"/>
<name>A0A6A6HY58_9PLEO</name>
<evidence type="ECO:0000313" key="4">
    <source>
        <dbReference type="EMBL" id="KAF2242819.1"/>
    </source>
</evidence>
<evidence type="ECO:0000256" key="2">
    <source>
        <dbReference type="SAM" id="SignalP"/>
    </source>
</evidence>
<dbReference type="RefSeq" id="XP_033677823.1">
    <property type="nucleotide sequence ID" value="XM_033826191.1"/>
</dbReference>
<evidence type="ECO:0000313" key="5">
    <source>
        <dbReference type="Proteomes" id="UP000800094"/>
    </source>
</evidence>
<feature type="domain" description="SCP" evidence="3">
    <location>
        <begin position="53"/>
        <end position="188"/>
    </location>
</feature>
<dbReference type="EMBL" id="ML987207">
    <property type="protein sequence ID" value="KAF2242819.1"/>
    <property type="molecule type" value="Genomic_DNA"/>
</dbReference>